<name>A0ACB7TP35_HYAAI</name>
<reference evidence="1" key="1">
    <citation type="submission" date="2020-05" db="EMBL/GenBank/DDBJ databases">
        <title>Large-scale comparative analyses of tick genomes elucidate their genetic diversity and vector capacities.</title>
        <authorList>
            <person name="Jia N."/>
            <person name="Wang J."/>
            <person name="Shi W."/>
            <person name="Du L."/>
            <person name="Sun Y."/>
            <person name="Zhan W."/>
            <person name="Jiang J."/>
            <person name="Wang Q."/>
            <person name="Zhang B."/>
            <person name="Ji P."/>
            <person name="Sakyi L.B."/>
            <person name="Cui X."/>
            <person name="Yuan T."/>
            <person name="Jiang B."/>
            <person name="Yang W."/>
            <person name="Lam T.T.-Y."/>
            <person name="Chang Q."/>
            <person name="Ding S."/>
            <person name="Wang X."/>
            <person name="Zhu J."/>
            <person name="Ruan X."/>
            <person name="Zhao L."/>
            <person name="Wei J."/>
            <person name="Que T."/>
            <person name="Du C."/>
            <person name="Cheng J."/>
            <person name="Dai P."/>
            <person name="Han X."/>
            <person name="Huang E."/>
            <person name="Gao Y."/>
            <person name="Liu J."/>
            <person name="Shao H."/>
            <person name="Ye R."/>
            <person name="Li L."/>
            <person name="Wei W."/>
            <person name="Wang X."/>
            <person name="Wang C."/>
            <person name="Yang T."/>
            <person name="Huo Q."/>
            <person name="Li W."/>
            <person name="Guo W."/>
            <person name="Chen H."/>
            <person name="Zhou L."/>
            <person name="Ni X."/>
            <person name="Tian J."/>
            <person name="Zhou Y."/>
            <person name="Sheng Y."/>
            <person name="Liu T."/>
            <person name="Pan Y."/>
            <person name="Xia L."/>
            <person name="Li J."/>
            <person name="Zhao F."/>
            <person name="Cao W."/>
        </authorList>
    </citation>
    <scope>NUCLEOTIDE SEQUENCE</scope>
    <source>
        <strain evidence="1">Hyas-2018</strain>
    </source>
</reference>
<sequence>MKTACDLSTSIAVALARGYYDVASSAPSTYRQQRQLQEDALQEDNAAYHNTIAETVRSANAAEGGLQHGEACGQSPRRFSGTQTSVGAGWPHLKQPLASILQVSACAIRASSKVFDLADVFGIDVINRPVKEDPMLMQYVYVML</sequence>
<gene>
    <name evidence="1" type="ORF">HPB50_022104</name>
</gene>
<accession>A0ACB7TP35</accession>
<dbReference type="Proteomes" id="UP000821845">
    <property type="component" value="Chromosome 1"/>
</dbReference>
<comment type="caution">
    <text evidence="1">The sequence shown here is derived from an EMBL/GenBank/DDBJ whole genome shotgun (WGS) entry which is preliminary data.</text>
</comment>
<organism evidence="1 2">
    <name type="scientific">Hyalomma asiaticum</name>
    <name type="common">Tick</name>
    <dbReference type="NCBI Taxonomy" id="266040"/>
    <lineage>
        <taxon>Eukaryota</taxon>
        <taxon>Metazoa</taxon>
        <taxon>Ecdysozoa</taxon>
        <taxon>Arthropoda</taxon>
        <taxon>Chelicerata</taxon>
        <taxon>Arachnida</taxon>
        <taxon>Acari</taxon>
        <taxon>Parasitiformes</taxon>
        <taxon>Ixodida</taxon>
        <taxon>Ixodoidea</taxon>
        <taxon>Ixodidae</taxon>
        <taxon>Hyalomminae</taxon>
        <taxon>Hyalomma</taxon>
    </lineage>
</organism>
<keyword evidence="2" id="KW-1185">Reference proteome</keyword>
<dbReference type="EMBL" id="CM023481">
    <property type="protein sequence ID" value="KAH6947928.1"/>
    <property type="molecule type" value="Genomic_DNA"/>
</dbReference>
<protein>
    <submittedName>
        <fullName evidence="1">Uncharacterized protein</fullName>
    </submittedName>
</protein>
<evidence type="ECO:0000313" key="1">
    <source>
        <dbReference type="EMBL" id="KAH6947928.1"/>
    </source>
</evidence>
<proteinExistence type="predicted"/>
<evidence type="ECO:0000313" key="2">
    <source>
        <dbReference type="Proteomes" id="UP000821845"/>
    </source>
</evidence>